<sequence>MGMGRGEGLVEKREREGEGSGIGGERGWAGIWMGWGRDRGRDLNGMGEGQGHGWIVGVWEGERRSMVEGLIVDKGGVGGGGCLEGVVVAASVLIIGVNILVDTIECVEVRA</sequence>
<feature type="region of interest" description="Disordered" evidence="1">
    <location>
        <begin position="1"/>
        <end position="24"/>
    </location>
</feature>
<comment type="caution">
    <text evidence="2">The sequence shown here is derived from an EMBL/GenBank/DDBJ whole genome shotgun (WGS) entry which is preliminary data.</text>
</comment>
<proteinExistence type="predicted"/>
<dbReference type="AlphaFoldDB" id="A0AAE1FI44"/>
<evidence type="ECO:0000256" key="1">
    <source>
        <dbReference type="SAM" id="MobiDB-lite"/>
    </source>
</evidence>
<accession>A0AAE1FI44</accession>
<keyword evidence="3" id="KW-1185">Reference proteome</keyword>
<dbReference type="EMBL" id="JAWQEG010002332">
    <property type="protein sequence ID" value="KAK3872673.1"/>
    <property type="molecule type" value="Genomic_DNA"/>
</dbReference>
<evidence type="ECO:0000313" key="2">
    <source>
        <dbReference type="EMBL" id="KAK3872673.1"/>
    </source>
</evidence>
<name>A0AAE1FI44_PETCI</name>
<organism evidence="2 3">
    <name type="scientific">Petrolisthes cinctipes</name>
    <name type="common">Flat porcelain crab</name>
    <dbReference type="NCBI Taxonomy" id="88211"/>
    <lineage>
        <taxon>Eukaryota</taxon>
        <taxon>Metazoa</taxon>
        <taxon>Ecdysozoa</taxon>
        <taxon>Arthropoda</taxon>
        <taxon>Crustacea</taxon>
        <taxon>Multicrustacea</taxon>
        <taxon>Malacostraca</taxon>
        <taxon>Eumalacostraca</taxon>
        <taxon>Eucarida</taxon>
        <taxon>Decapoda</taxon>
        <taxon>Pleocyemata</taxon>
        <taxon>Anomura</taxon>
        <taxon>Galatheoidea</taxon>
        <taxon>Porcellanidae</taxon>
        <taxon>Petrolisthes</taxon>
    </lineage>
</organism>
<protein>
    <submittedName>
        <fullName evidence="2">Uncharacterized protein</fullName>
    </submittedName>
</protein>
<dbReference type="Proteomes" id="UP001286313">
    <property type="component" value="Unassembled WGS sequence"/>
</dbReference>
<feature type="compositionally biased region" description="Basic and acidic residues" evidence="1">
    <location>
        <begin position="8"/>
        <end position="18"/>
    </location>
</feature>
<reference evidence="2" key="1">
    <citation type="submission" date="2023-10" db="EMBL/GenBank/DDBJ databases">
        <title>Genome assemblies of two species of porcelain crab, Petrolisthes cinctipes and Petrolisthes manimaculis (Anomura: Porcellanidae).</title>
        <authorList>
            <person name="Angst P."/>
        </authorList>
    </citation>
    <scope>NUCLEOTIDE SEQUENCE</scope>
    <source>
        <strain evidence="2">PB745_01</strain>
        <tissue evidence="2">Gill</tissue>
    </source>
</reference>
<evidence type="ECO:0000313" key="3">
    <source>
        <dbReference type="Proteomes" id="UP001286313"/>
    </source>
</evidence>
<gene>
    <name evidence="2" type="ORF">Pcinc_022259</name>
</gene>